<sequence length="147" mass="15543">MIVDTRSQRADLLAHLIALVFVTPLMVFACYGALILRGGPCLSPSDTGGCSHVRRHLAVYLPVYGGVIAFLLCAAVGFWQVRASRPVVSAVRLGWLIWFTSAFLALLLGGGSPAGIPTQPHSERNPYGFHSPDRGTAAGHVYNGAAG</sequence>
<evidence type="ECO:0000313" key="3">
    <source>
        <dbReference type="Proteomes" id="UP001440984"/>
    </source>
</evidence>
<dbReference type="PROSITE" id="PS51257">
    <property type="entry name" value="PROKAR_LIPOPROTEIN"/>
    <property type="match status" value="1"/>
</dbReference>
<comment type="caution">
    <text evidence="2">The sequence shown here is derived from an EMBL/GenBank/DDBJ whole genome shotgun (WGS) entry which is preliminary data.</text>
</comment>
<keyword evidence="1" id="KW-0812">Transmembrane</keyword>
<dbReference type="Proteomes" id="UP001440984">
    <property type="component" value="Unassembled WGS sequence"/>
</dbReference>
<dbReference type="EMBL" id="JBDZYD010000005">
    <property type="protein sequence ID" value="MEQ0560734.1"/>
    <property type="molecule type" value="Genomic_DNA"/>
</dbReference>
<name>A0ABV0LEK9_9PSEU</name>
<keyword evidence="1" id="KW-1133">Transmembrane helix</keyword>
<feature type="transmembrane region" description="Helical" evidence="1">
    <location>
        <begin position="57"/>
        <end position="81"/>
    </location>
</feature>
<organism evidence="2 3">
    <name type="scientific">Amycolatopsis melonis</name>
    <dbReference type="NCBI Taxonomy" id="3156488"/>
    <lineage>
        <taxon>Bacteria</taxon>
        <taxon>Bacillati</taxon>
        <taxon>Actinomycetota</taxon>
        <taxon>Actinomycetes</taxon>
        <taxon>Pseudonocardiales</taxon>
        <taxon>Pseudonocardiaceae</taxon>
        <taxon>Amycolatopsis</taxon>
    </lineage>
</organism>
<keyword evidence="3" id="KW-1185">Reference proteome</keyword>
<feature type="transmembrane region" description="Helical" evidence="1">
    <location>
        <begin position="93"/>
        <end position="116"/>
    </location>
</feature>
<proteinExistence type="predicted"/>
<gene>
    <name evidence="2" type="ORF">ABJI51_16735</name>
</gene>
<evidence type="ECO:0000256" key="1">
    <source>
        <dbReference type="SAM" id="Phobius"/>
    </source>
</evidence>
<keyword evidence="1" id="KW-0472">Membrane</keyword>
<dbReference type="RefSeq" id="WP_348951784.1">
    <property type="nucleotide sequence ID" value="NZ_JBDZYD010000005.1"/>
</dbReference>
<reference evidence="2 3" key="1">
    <citation type="submission" date="2024-05" db="EMBL/GenBank/DDBJ databases">
        <authorList>
            <person name="Zhao H."/>
            <person name="Xu Y."/>
            <person name="Lin S."/>
            <person name="Spain J.C."/>
            <person name="Zhou N.-Y."/>
        </authorList>
    </citation>
    <scope>NUCLEOTIDE SEQUENCE [LARGE SCALE GENOMIC DNA]</scope>
    <source>
        <strain evidence="2 3">NEAU-NG30</strain>
    </source>
</reference>
<protein>
    <recommendedName>
        <fullName evidence="4">Integral membrane protein</fullName>
    </recommendedName>
</protein>
<evidence type="ECO:0000313" key="2">
    <source>
        <dbReference type="EMBL" id="MEQ0560734.1"/>
    </source>
</evidence>
<evidence type="ECO:0008006" key="4">
    <source>
        <dbReference type="Google" id="ProtNLM"/>
    </source>
</evidence>
<feature type="transmembrane region" description="Helical" evidence="1">
    <location>
        <begin position="12"/>
        <end position="36"/>
    </location>
</feature>
<accession>A0ABV0LEK9</accession>